<evidence type="ECO:0000313" key="3">
    <source>
        <dbReference type="Proteomes" id="UP000184384"/>
    </source>
</evidence>
<evidence type="ECO:0000313" key="4">
    <source>
        <dbReference type="Proteomes" id="UP000237771"/>
    </source>
</evidence>
<dbReference type="AlphaFoldDB" id="A0A1M5LDY2"/>
<name>A0A1M5LDY2_9FLAO</name>
<evidence type="ECO:0000313" key="1">
    <source>
        <dbReference type="EMBL" id="PRZ23945.1"/>
    </source>
</evidence>
<reference evidence="3" key="1">
    <citation type="submission" date="2016-11" db="EMBL/GenBank/DDBJ databases">
        <authorList>
            <person name="Varghese N."/>
            <person name="Submissions S."/>
        </authorList>
    </citation>
    <scope>NUCLEOTIDE SEQUENCE [LARGE SCALE GENOMIC DNA]</scope>
    <source>
        <strain evidence="3">DSM 19729</strain>
    </source>
</reference>
<dbReference type="EMBL" id="PVUB01000004">
    <property type="protein sequence ID" value="PRZ23945.1"/>
    <property type="molecule type" value="Genomic_DNA"/>
</dbReference>
<dbReference type="Proteomes" id="UP000237771">
    <property type="component" value="Unassembled WGS sequence"/>
</dbReference>
<gene>
    <name evidence="1" type="ORF">BC624_10455</name>
    <name evidence="2" type="ORF">SAMN05443373_10355</name>
</gene>
<evidence type="ECO:0000313" key="2">
    <source>
        <dbReference type="EMBL" id="SHG63160.1"/>
    </source>
</evidence>
<dbReference type="Proteomes" id="UP000184384">
    <property type="component" value="Unassembled WGS sequence"/>
</dbReference>
<organism evidence="2 3">
    <name type="scientific">Flavobacterium granuli</name>
    <dbReference type="NCBI Taxonomy" id="280093"/>
    <lineage>
        <taxon>Bacteria</taxon>
        <taxon>Pseudomonadati</taxon>
        <taxon>Bacteroidota</taxon>
        <taxon>Flavobacteriia</taxon>
        <taxon>Flavobacteriales</taxon>
        <taxon>Flavobacteriaceae</taxon>
        <taxon>Flavobacterium</taxon>
    </lineage>
</organism>
<dbReference type="STRING" id="280093.SAMN05443373_10355"/>
<proteinExistence type="predicted"/>
<accession>A0A1M5LDY2</accession>
<protein>
    <submittedName>
        <fullName evidence="2">Uncharacterized protein</fullName>
    </submittedName>
</protein>
<sequence length="61" mass="7389">MKLTLTQRKPISLIQTNEEHCPIIFVTKMYFWQLIFNSKVFCTFKTENSQSINCNHKWQIH</sequence>
<reference evidence="1 4" key="3">
    <citation type="submission" date="2018-03" db="EMBL/GenBank/DDBJ databases">
        <title>Genomic Encyclopedia of Archaeal and Bacterial Type Strains, Phase II (KMG-II): from individual species to whole genera.</title>
        <authorList>
            <person name="Goeker M."/>
        </authorList>
    </citation>
    <scope>NUCLEOTIDE SEQUENCE [LARGE SCALE GENOMIC DNA]</scope>
    <source>
        <strain evidence="1 4">DSM 17797</strain>
    </source>
</reference>
<dbReference type="EMBL" id="FQWO01000003">
    <property type="protein sequence ID" value="SHG63160.1"/>
    <property type="molecule type" value="Genomic_DNA"/>
</dbReference>
<reference evidence="2" key="2">
    <citation type="submission" date="2016-11" db="EMBL/GenBank/DDBJ databases">
        <authorList>
            <person name="Jaros S."/>
            <person name="Januszkiewicz K."/>
            <person name="Wedrychowicz H."/>
        </authorList>
    </citation>
    <scope>NUCLEOTIDE SEQUENCE [LARGE SCALE GENOMIC DNA]</scope>
    <source>
        <strain evidence="2">DSM 19729</strain>
    </source>
</reference>
<keyword evidence="4" id="KW-1185">Reference proteome</keyword>